<dbReference type="EMBL" id="BPLQ01014256">
    <property type="protein sequence ID" value="GIY78523.1"/>
    <property type="molecule type" value="Genomic_DNA"/>
</dbReference>
<dbReference type="AlphaFoldDB" id="A0AAV4W8H1"/>
<dbReference type="Proteomes" id="UP001054837">
    <property type="component" value="Unassembled WGS sequence"/>
</dbReference>
<organism evidence="1 2">
    <name type="scientific">Caerostris darwini</name>
    <dbReference type="NCBI Taxonomy" id="1538125"/>
    <lineage>
        <taxon>Eukaryota</taxon>
        <taxon>Metazoa</taxon>
        <taxon>Ecdysozoa</taxon>
        <taxon>Arthropoda</taxon>
        <taxon>Chelicerata</taxon>
        <taxon>Arachnida</taxon>
        <taxon>Araneae</taxon>
        <taxon>Araneomorphae</taxon>
        <taxon>Entelegynae</taxon>
        <taxon>Araneoidea</taxon>
        <taxon>Araneidae</taxon>
        <taxon>Caerostris</taxon>
    </lineage>
</organism>
<evidence type="ECO:0000313" key="2">
    <source>
        <dbReference type="Proteomes" id="UP001054837"/>
    </source>
</evidence>
<accession>A0AAV4W8H1</accession>
<reference evidence="1 2" key="1">
    <citation type="submission" date="2021-06" db="EMBL/GenBank/DDBJ databases">
        <title>Caerostris darwini draft genome.</title>
        <authorList>
            <person name="Kono N."/>
            <person name="Arakawa K."/>
        </authorList>
    </citation>
    <scope>NUCLEOTIDE SEQUENCE [LARGE SCALE GENOMIC DNA]</scope>
</reference>
<sequence length="84" mass="9704">MGQCFTLKRLMPRWERALRLLLVTLPMAAHRNPLQMKKTGEPFRQFSRAGLYPESLLLLSAETAAWEWMEETSLSRVDQEAVVA</sequence>
<gene>
    <name evidence="1" type="ORF">CDAR_603141</name>
</gene>
<proteinExistence type="predicted"/>
<evidence type="ECO:0000313" key="1">
    <source>
        <dbReference type="EMBL" id="GIY78523.1"/>
    </source>
</evidence>
<keyword evidence="2" id="KW-1185">Reference proteome</keyword>
<comment type="caution">
    <text evidence="1">The sequence shown here is derived from an EMBL/GenBank/DDBJ whole genome shotgun (WGS) entry which is preliminary data.</text>
</comment>
<name>A0AAV4W8H1_9ARAC</name>
<protein>
    <submittedName>
        <fullName evidence="1">Uncharacterized protein</fullName>
    </submittedName>
</protein>